<evidence type="ECO:0000313" key="12">
    <source>
        <dbReference type="Proteomes" id="UP001141992"/>
    </source>
</evidence>
<organism evidence="9 12">
    <name type="scientific">Alcaligenes xylosoxydans xylosoxydans</name>
    <name type="common">Achromobacter xylosoxidans</name>
    <dbReference type="NCBI Taxonomy" id="85698"/>
    <lineage>
        <taxon>Bacteria</taxon>
        <taxon>Pseudomonadati</taxon>
        <taxon>Pseudomonadota</taxon>
        <taxon>Betaproteobacteria</taxon>
        <taxon>Burkholderiales</taxon>
        <taxon>Alcaligenaceae</taxon>
        <taxon>Achromobacter</taxon>
    </lineage>
</organism>
<dbReference type="PANTHER" id="PTHR30151:SF25">
    <property type="entry name" value="TAURINE TRANSPORT SYSTEM PERMEASE PROTEIN TAUC"/>
    <property type="match status" value="1"/>
</dbReference>
<dbReference type="eggNOG" id="COG0600">
    <property type="taxonomic scope" value="Bacteria"/>
</dbReference>
<dbReference type="Proteomes" id="UP000187251">
    <property type="component" value="Unassembled WGS sequence"/>
</dbReference>
<evidence type="ECO:0000256" key="2">
    <source>
        <dbReference type="ARBA" id="ARBA00022448"/>
    </source>
</evidence>
<dbReference type="Proteomes" id="UP001141992">
    <property type="component" value="Unassembled WGS sequence"/>
</dbReference>
<evidence type="ECO:0000256" key="6">
    <source>
        <dbReference type="ARBA" id="ARBA00023136"/>
    </source>
</evidence>
<dbReference type="GeneID" id="75276838"/>
<keyword evidence="2 7" id="KW-0813">Transport</keyword>
<feature type="transmembrane region" description="Helical" evidence="7">
    <location>
        <begin position="106"/>
        <end position="122"/>
    </location>
</feature>
<keyword evidence="5 7" id="KW-1133">Transmembrane helix</keyword>
<evidence type="ECO:0000256" key="5">
    <source>
        <dbReference type="ARBA" id="ARBA00022989"/>
    </source>
</evidence>
<comment type="subcellular location">
    <subcellularLocation>
        <location evidence="1 7">Cell membrane</location>
        <topology evidence="1 7">Multi-pass membrane protein</topology>
    </subcellularLocation>
</comment>
<reference evidence="9" key="2">
    <citation type="submission" date="2022-12" db="EMBL/GenBank/DDBJ databases">
        <authorList>
            <person name="Voronina O.L."/>
            <person name="Kunda M.S."/>
            <person name="Ryzhova N."/>
            <person name="Aksenova E.I."/>
        </authorList>
    </citation>
    <scope>NUCLEOTIDE SEQUENCE</scope>
    <source>
        <strain evidence="9">SCCH136:Ach223948</strain>
    </source>
</reference>
<dbReference type="EMBL" id="MJMN01000011">
    <property type="protein sequence ID" value="OMG89296.1"/>
    <property type="molecule type" value="Genomic_DNA"/>
</dbReference>
<feature type="domain" description="ABC transmembrane type-1" evidence="8">
    <location>
        <begin position="62"/>
        <end position="242"/>
    </location>
</feature>
<evidence type="ECO:0000256" key="1">
    <source>
        <dbReference type="ARBA" id="ARBA00004651"/>
    </source>
</evidence>
<evidence type="ECO:0000259" key="8">
    <source>
        <dbReference type="PROSITE" id="PS50928"/>
    </source>
</evidence>
<dbReference type="RefSeq" id="WP_020927649.1">
    <property type="nucleotide sequence ID" value="NZ_AP028040.1"/>
</dbReference>
<feature type="transmembrane region" description="Helical" evidence="7">
    <location>
        <begin position="66"/>
        <end position="86"/>
    </location>
</feature>
<dbReference type="EMBL" id="JAPZVI010000003">
    <property type="protein sequence ID" value="MCZ8401121.1"/>
    <property type="molecule type" value="Genomic_DNA"/>
</dbReference>
<dbReference type="GO" id="GO:0005886">
    <property type="term" value="C:plasma membrane"/>
    <property type="evidence" value="ECO:0007669"/>
    <property type="project" value="UniProtKB-SubCell"/>
</dbReference>
<dbReference type="PROSITE" id="PS50928">
    <property type="entry name" value="ABC_TM1"/>
    <property type="match status" value="1"/>
</dbReference>
<protein>
    <submittedName>
        <fullName evidence="9">ABC transporter permease subunit</fullName>
    </submittedName>
    <submittedName>
        <fullName evidence="10">Taurine ABC transporter permease</fullName>
    </submittedName>
</protein>
<dbReference type="InterPro" id="IPR000515">
    <property type="entry name" value="MetI-like"/>
</dbReference>
<feature type="transmembrane region" description="Helical" evidence="7">
    <location>
        <begin position="128"/>
        <end position="150"/>
    </location>
</feature>
<dbReference type="KEGG" id="axx:ERS451415_02858"/>
<proteinExistence type="inferred from homology"/>
<dbReference type="SUPFAM" id="SSF161098">
    <property type="entry name" value="MetI-like"/>
    <property type="match status" value="1"/>
</dbReference>
<evidence type="ECO:0000256" key="3">
    <source>
        <dbReference type="ARBA" id="ARBA00022475"/>
    </source>
</evidence>
<dbReference type="GO" id="GO:0010438">
    <property type="term" value="P:cellular response to sulfur starvation"/>
    <property type="evidence" value="ECO:0007669"/>
    <property type="project" value="TreeGrafter"/>
</dbReference>
<keyword evidence="6 7" id="KW-0472">Membrane</keyword>
<evidence type="ECO:0000313" key="11">
    <source>
        <dbReference type="Proteomes" id="UP000187251"/>
    </source>
</evidence>
<dbReference type="PANTHER" id="PTHR30151">
    <property type="entry name" value="ALKANE SULFONATE ABC TRANSPORTER-RELATED, MEMBRANE SUBUNIT"/>
    <property type="match status" value="1"/>
</dbReference>
<dbReference type="CDD" id="cd06261">
    <property type="entry name" value="TM_PBP2"/>
    <property type="match status" value="1"/>
</dbReference>
<accession>A0A0D6HMZ7</accession>
<gene>
    <name evidence="10" type="ORF">BIZ92_24710</name>
    <name evidence="9" type="ORF">O9570_06675</name>
</gene>
<dbReference type="Pfam" id="PF00528">
    <property type="entry name" value="BPD_transp_1"/>
    <property type="match status" value="1"/>
</dbReference>
<feature type="transmembrane region" description="Helical" evidence="7">
    <location>
        <begin position="224"/>
        <end position="245"/>
    </location>
</feature>
<dbReference type="PATRIC" id="fig|85698.19.peg.4546"/>
<sequence length="257" mass="27192">MKQAYRYAISAASVALALIAWQLSARFGWTDPLLLPPPSEVLRTAVDVAMHGYQQTSLWEHTATSVARAGVAFAAAIVIGVPLGLLMGMSPALSAVLDPFVQFLRPLPKIALIPLTVVWFGIGEGSKFFLIFIASFLSILVGAAAAVGGVSAARLRAAQVLGASRAQVFRHVVLPHTLPELFTSVRLSLGIGWTALIAAELVAANTGLGWMVLNAGNYLRTDVVILGIVLLGLIGYLLDVLLLAAQKRFAPWTGKDA</sequence>
<dbReference type="Gene3D" id="1.10.3720.10">
    <property type="entry name" value="MetI-like"/>
    <property type="match status" value="1"/>
</dbReference>
<reference evidence="10 11" key="1">
    <citation type="submission" date="2016-09" db="EMBL/GenBank/DDBJ databases">
        <title>Phylogenomics of Achromobacter.</title>
        <authorList>
            <person name="Jeukens J."/>
            <person name="Freschi L."/>
            <person name="Vincent A.T."/>
            <person name="Emond-Rheault J.-G."/>
            <person name="Kukavica-Ibrulj I."/>
            <person name="Charette S.J."/>
            <person name="Levesque R.C."/>
        </authorList>
    </citation>
    <scope>NUCLEOTIDE SEQUENCE [LARGE SCALE GENOMIC DNA]</scope>
    <source>
        <strain evidence="10 11">AUS488</strain>
    </source>
</reference>
<dbReference type="FunFam" id="1.10.3720.10:FF:000003">
    <property type="entry name" value="Aliphatic sulfonate ABC transporter permease"/>
    <property type="match status" value="1"/>
</dbReference>
<keyword evidence="3" id="KW-1003">Cell membrane</keyword>
<dbReference type="GO" id="GO:0042918">
    <property type="term" value="P:alkanesulfonate transmembrane transport"/>
    <property type="evidence" value="ECO:0007669"/>
    <property type="project" value="UniProtKB-ARBA"/>
</dbReference>
<evidence type="ECO:0000313" key="9">
    <source>
        <dbReference type="EMBL" id="MCZ8401121.1"/>
    </source>
</evidence>
<comment type="caution">
    <text evidence="9">The sequence shown here is derived from an EMBL/GenBank/DDBJ whole genome shotgun (WGS) entry which is preliminary data.</text>
</comment>
<evidence type="ECO:0000256" key="7">
    <source>
        <dbReference type="RuleBase" id="RU363032"/>
    </source>
</evidence>
<dbReference type="OrthoDB" id="8138334at2"/>
<feature type="transmembrane region" description="Helical" evidence="7">
    <location>
        <begin position="191"/>
        <end position="212"/>
    </location>
</feature>
<keyword evidence="4 7" id="KW-0812">Transmembrane</keyword>
<evidence type="ECO:0000256" key="4">
    <source>
        <dbReference type="ARBA" id="ARBA00022692"/>
    </source>
</evidence>
<name>A0A0D6HMZ7_ALCXX</name>
<comment type="similarity">
    <text evidence="7">Belongs to the binding-protein-dependent transport system permease family.</text>
</comment>
<evidence type="ECO:0000313" key="10">
    <source>
        <dbReference type="EMBL" id="OMG89296.1"/>
    </source>
</evidence>
<dbReference type="AlphaFoldDB" id="A0A0D6HMZ7"/>
<dbReference type="InterPro" id="IPR035906">
    <property type="entry name" value="MetI-like_sf"/>
</dbReference>